<keyword evidence="4 6" id="KW-0067">ATP-binding</keyword>
<evidence type="ECO:0000256" key="4">
    <source>
        <dbReference type="ARBA" id="ARBA00022840"/>
    </source>
</evidence>
<dbReference type="SUPFAM" id="SSF56059">
    <property type="entry name" value="Glutathione synthetase ATP-binding domain-like"/>
    <property type="match status" value="1"/>
</dbReference>
<sequence length="675" mass="76081">MKKLLIANRGEISRRIFKAAKERGFIVAVIVTLEDSDSLICHEVDHIIEVSNFLNAIEIVEKAKKWGADFIHPGYGFLSENFEFAELVEKSKISFIGPTSQNIKMMGSKETAKKIAQKCSVPTLDALFSSDLKKIPADKWEQELKNRKIYSPFLVKASGGGGGRGMRIVEDVHELPQAIKRASEEAKASFNDSTVFVERYLKNPRHIEIQVFGDGLGGGVFFGERECSLQRRHQKVMEEAPSSQVNEELREKMGKASLALIKETQYKGAGTLEYLLDDEGRFYFLEMNTRLQVEHPVTENVYNIDLVHAQIDLAEGKWPDSFPDPKQFHLLKPQAVSLEARILAEDPRNQFLPTPGKITFYQEPKGEGIRIDTGVTEGSRINSNFDSLIAKLIVTAPNRALAVKKLRIALENFSIFGFTTNLSFLHSIAMHNDFLIGKESTHWIADNIKSLINYNISQNLKALFECKKFREQLSILIRGVEKSSQINNTFLNQGRNFTNVTTNLESKLNFDFFITKSSEKNKFYVAGNSIIKFLQENDEQNSLNSELNNTLSNLSFYNQEVKIPFYALKLTPQEIQVCLFGEYLILECPYYNESRSNKSSSGSGEIRAPMAGKVFEVLVSEGQEISAGQVLFIVESMKMQLEVKSAENGKVKEVFVKQGQILSGSDVMAMIHLNV</sequence>
<evidence type="ECO:0000313" key="10">
    <source>
        <dbReference type="EMBL" id="KAB8033681.1"/>
    </source>
</evidence>
<evidence type="ECO:0000256" key="6">
    <source>
        <dbReference type="PROSITE-ProRule" id="PRU00409"/>
    </source>
</evidence>
<dbReference type="CDD" id="cd06850">
    <property type="entry name" value="biotinyl_domain"/>
    <property type="match status" value="1"/>
</dbReference>
<dbReference type="Pfam" id="PF02786">
    <property type="entry name" value="CPSase_L_D2"/>
    <property type="match status" value="1"/>
</dbReference>
<keyword evidence="3 6" id="KW-0547">Nucleotide-binding</keyword>
<organism evidence="10 11">
    <name type="scientific">Fluviispira multicolorata</name>
    <dbReference type="NCBI Taxonomy" id="2654512"/>
    <lineage>
        <taxon>Bacteria</taxon>
        <taxon>Pseudomonadati</taxon>
        <taxon>Bdellovibrionota</taxon>
        <taxon>Oligoflexia</taxon>
        <taxon>Silvanigrellales</taxon>
        <taxon>Silvanigrellaceae</taxon>
        <taxon>Fluviispira</taxon>
    </lineage>
</organism>
<feature type="domain" description="Lipoyl-binding" evidence="7">
    <location>
        <begin position="603"/>
        <end position="672"/>
    </location>
</feature>
<name>A0A833JFC9_9BACT</name>
<dbReference type="GO" id="GO:0046872">
    <property type="term" value="F:metal ion binding"/>
    <property type="evidence" value="ECO:0007669"/>
    <property type="project" value="InterPro"/>
</dbReference>
<dbReference type="Pfam" id="PF02785">
    <property type="entry name" value="Biotin_carb_C"/>
    <property type="match status" value="1"/>
</dbReference>
<dbReference type="InterPro" id="IPR005482">
    <property type="entry name" value="Biotin_COase_C"/>
</dbReference>
<dbReference type="SUPFAM" id="SSF51230">
    <property type="entry name" value="Single hybrid motif"/>
    <property type="match status" value="1"/>
</dbReference>
<dbReference type="SUPFAM" id="SSF51246">
    <property type="entry name" value="Rudiment single hybrid motif"/>
    <property type="match status" value="1"/>
</dbReference>
<keyword evidence="5" id="KW-0092">Biotin</keyword>
<dbReference type="InterPro" id="IPR050856">
    <property type="entry name" value="Biotin_carboxylase_complex"/>
</dbReference>
<dbReference type="GO" id="GO:0005524">
    <property type="term" value="F:ATP binding"/>
    <property type="evidence" value="ECO:0007669"/>
    <property type="project" value="UniProtKB-UniRule"/>
</dbReference>
<dbReference type="PROSITE" id="PS50979">
    <property type="entry name" value="BC"/>
    <property type="match status" value="1"/>
</dbReference>
<dbReference type="Gene3D" id="2.40.50.100">
    <property type="match status" value="1"/>
</dbReference>
<evidence type="ECO:0000259" key="9">
    <source>
        <dbReference type="PROSITE" id="PS50979"/>
    </source>
</evidence>
<dbReference type="Pfam" id="PF00364">
    <property type="entry name" value="Biotin_lipoyl"/>
    <property type="match status" value="1"/>
</dbReference>
<evidence type="ECO:0000313" key="11">
    <source>
        <dbReference type="Proteomes" id="UP000442694"/>
    </source>
</evidence>
<dbReference type="SUPFAM" id="SSF52440">
    <property type="entry name" value="PreATP-grasp domain"/>
    <property type="match status" value="1"/>
</dbReference>
<dbReference type="InterPro" id="IPR005479">
    <property type="entry name" value="CPAse_ATP-bd"/>
</dbReference>
<comment type="cofactor">
    <cofactor evidence="1">
        <name>biotin</name>
        <dbReference type="ChEBI" id="CHEBI:57586"/>
    </cofactor>
</comment>
<accession>A0A833JFC9</accession>
<dbReference type="GO" id="GO:0016874">
    <property type="term" value="F:ligase activity"/>
    <property type="evidence" value="ECO:0007669"/>
    <property type="project" value="UniProtKB-KW"/>
</dbReference>
<dbReference type="PANTHER" id="PTHR18866">
    <property type="entry name" value="CARBOXYLASE:PYRUVATE/ACETYL-COA/PROPIONYL-COA CARBOXYLASE"/>
    <property type="match status" value="1"/>
</dbReference>
<proteinExistence type="predicted"/>
<dbReference type="InterPro" id="IPR016185">
    <property type="entry name" value="PreATP-grasp_dom_sf"/>
</dbReference>
<dbReference type="EMBL" id="WFLN01000004">
    <property type="protein sequence ID" value="KAB8033681.1"/>
    <property type="molecule type" value="Genomic_DNA"/>
</dbReference>
<dbReference type="Proteomes" id="UP000442694">
    <property type="component" value="Unassembled WGS sequence"/>
</dbReference>
<evidence type="ECO:0000256" key="1">
    <source>
        <dbReference type="ARBA" id="ARBA00001953"/>
    </source>
</evidence>
<feature type="domain" description="ATP-grasp" evidence="8">
    <location>
        <begin position="113"/>
        <end position="315"/>
    </location>
</feature>
<evidence type="ECO:0000256" key="3">
    <source>
        <dbReference type="ARBA" id="ARBA00022741"/>
    </source>
</evidence>
<dbReference type="PANTHER" id="PTHR18866:SF33">
    <property type="entry name" value="METHYLCROTONOYL-COA CARBOXYLASE SUBUNIT ALPHA, MITOCHONDRIAL-RELATED"/>
    <property type="match status" value="1"/>
</dbReference>
<dbReference type="Gene3D" id="3.30.470.20">
    <property type="entry name" value="ATP-grasp fold, B domain"/>
    <property type="match status" value="1"/>
</dbReference>
<protein>
    <submittedName>
        <fullName evidence="10">Biotin/lipoyl-binding protein</fullName>
    </submittedName>
</protein>
<comment type="caution">
    <text evidence="10">The sequence shown here is derived from an EMBL/GenBank/DDBJ whole genome shotgun (WGS) entry which is preliminary data.</text>
</comment>
<keyword evidence="11" id="KW-1185">Reference proteome</keyword>
<evidence type="ECO:0000259" key="8">
    <source>
        <dbReference type="PROSITE" id="PS50975"/>
    </source>
</evidence>
<dbReference type="InterPro" id="IPR000089">
    <property type="entry name" value="Biotin_lipoyl"/>
</dbReference>
<dbReference type="AlphaFoldDB" id="A0A833JFC9"/>
<dbReference type="PROSITE" id="PS50975">
    <property type="entry name" value="ATP_GRASP"/>
    <property type="match status" value="1"/>
</dbReference>
<dbReference type="InterPro" id="IPR011054">
    <property type="entry name" value="Rudment_hybrid_motif"/>
</dbReference>
<dbReference type="PROSITE" id="PS00867">
    <property type="entry name" value="CPSASE_2"/>
    <property type="match status" value="1"/>
</dbReference>
<gene>
    <name evidence="10" type="ORF">GCL57_02950</name>
</gene>
<dbReference type="RefSeq" id="WP_152211767.1">
    <property type="nucleotide sequence ID" value="NZ_WFLN01000004.1"/>
</dbReference>
<evidence type="ECO:0000256" key="2">
    <source>
        <dbReference type="ARBA" id="ARBA00022598"/>
    </source>
</evidence>
<dbReference type="SMART" id="SM00878">
    <property type="entry name" value="Biotin_carb_C"/>
    <property type="match status" value="1"/>
</dbReference>
<evidence type="ECO:0000259" key="7">
    <source>
        <dbReference type="PROSITE" id="PS50968"/>
    </source>
</evidence>
<reference evidence="10 11" key="1">
    <citation type="submission" date="2019-10" db="EMBL/GenBank/DDBJ databases">
        <title>New genus of Silvanigrellaceae.</title>
        <authorList>
            <person name="Pitt A."/>
            <person name="Hahn M.W."/>
        </authorList>
    </citation>
    <scope>NUCLEOTIDE SEQUENCE [LARGE SCALE GENOMIC DNA]</scope>
    <source>
        <strain evidence="10 11">33A1-SZDP</strain>
    </source>
</reference>
<evidence type="ECO:0000256" key="5">
    <source>
        <dbReference type="ARBA" id="ARBA00023267"/>
    </source>
</evidence>
<dbReference type="PROSITE" id="PS50968">
    <property type="entry name" value="BIOTINYL_LIPOYL"/>
    <property type="match status" value="1"/>
</dbReference>
<dbReference type="InterPro" id="IPR011764">
    <property type="entry name" value="Biotin_carboxylation_dom"/>
</dbReference>
<dbReference type="InterPro" id="IPR011761">
    <property type="entry name" value="ATP-grasp"/>
</dbReference>
<dbReference type="InterPro" id="IPR005481">
    <property type="entry name" value="BC-like_N"/>
</dbReference>
<dbReference type="Pfam" id="PF00289">
    <property type="entry name" value="Biotin_carb_N"/>
    <property type="match status" value="1"/>
</dbReference>
<keyword evidence="2" id="KW-0436">Ligase</keyword>
<dbReference type="InterPro" id="IPR011053">
    <property type="entry name" value="Single_hybrid_motif"/>
</dbReference>
<feature type="domain" description="Biotin carboxylation" evidence="9">
    <location>
        <begin position="1"/>
        <end position="449"/>
    </location>
</feature>